<gene>
    <name evidence="4" type="ORF">ACFQPS_16090</name>
</gene>
<dbReference type="Gene3D" id="3.40.50.720">
    <property type="entry name" value="NAD(P)-binding Rossmann-like Domain"/>
    <property type="match status" value="1"/>
</dbReference>
<feature type="region of interest" description="Disordered" evidence="2">
    <location>
        <begin position="69"/>
        <end position="91"/>
    </location>
</feature>
<keyword evidence="1" id="KW-0520">NAD</keyword>
<accession>A0ABW2KZ13</accession>
<organism evidence="4 5">
    <name type="scientific">Rhodocista pekingensis</name>
    <dbReference type="NCBI Taxonomy" id="201185"/>
    <lineage>
        <taxon>Bacteria</taxon>
        <taxon>Pseudomonadati</taxon>
        <taxon>Pseudomonadota</taxon>
        <taxon>Alphaproteobacteria</taxon>
        <taxon>Rhodospirillales</taxon>
        <taxon>Azospirillaceae</taxon>
        <taxon>Rhodocista</taxon>
    </lineage>
</organism>
<dbReference type="EMBL" id="JBHTCM010000018">
    <property type="protein sequence ID" value="MFC7334689.1"/>
    <property type="molecule type" value="Genomic_DNA"/>
</dbReference>
<sequence length="298" mass="31979">MTRKLFVFGLGYSALTLARSLMAEGWRVAGTTRDPAKAAALREAGIEAHLFGPGRPLDDPAAALAGTSHLLDSAPPEPGPDGTRDGSGHDPVLAHHADAIAALPLTWAGYLSTTGVYGDTGGAWVDEDSPLRPGNARGRERVEAEAGWLALWREHGVPVHLFRLAGIYGPGRSPVDQLRAGTARRIVKPGQVFSRIHVEDIAAVLRASMERPRPGTAYNVCDDEPTPADEVMAYAAGLLGMEPPPAEPYDPATASPMQRSFYSETRRVRNDRIRTDLGVRLSYPTYREGMQALVRSAG</sequence>
<dbReference type="Pfam" id="PF01370">
    <property type="entry name" value="Epimerase"/>
    <property type="match status" value="1"/>
</dbReference>
<feature type="compositionally biased region" description="Basic and acidic residues" evidence="2">
    <location>
        <begin position="82"/>
        <end position="91"/>
    </location>
</feature>
<dbReference type="PANTHER" id="PTHR43574">
    <property type="entry name" value="EPIMERASE-RELATED"/>
    <property type="match status" value="1"/>
</dbReference>
<dbReference type="EC" id="1.1.1.290" evidence="4"/>
<proteinExistence type="predicted"/>
<evidence type="ECO:0000259" key="3">
    <source>
        <dbReference type="Pfam" id="PF01370"/>
    </source>
</evidence>
<dbReference type="InterPro" id="IPR036291">
    <property type="entry name" value="NAD(P)-bd_dom_sf"/>
</dbReference>
<evidence type="ECO:0000313" key="5">
    <source>
        <dbReference type="Proteomes" id="UP001596456"/>
    </source>
</evidence>
<dbReference type="InterPro" id="IPR001509">
    <property type="entry name" value="Epimerase_deHydtase"/>
</dbReference>
<name>A0ABW2KZ13_9PROT</name>
<dbReference type="SUPFAM" id="SSF51735">
    <property type="entry name" value="NAD(P)-binding Rossmann-fold domains"/>
    <property type="match status" value="1"/>
</dbReference>
<protein>
    <submittedName>
        <fullName evidence="4">SDR family oxidoreductase</fullName>
        <ecNumber evidence="4">1.1.1.290</ecNumber>
    </submittedName>
</protein>
<keyword evidence="5" id="KW-1185">Reference proteome</keyword>
<keyword evidence="4" id="KW-0560">Oxidoreductase</keyword>
<dbReference type="Proteomes" id="UP001596456">
    <property type="component" value="Unassembled WGS sequence"/>
</dbReference>
<comment type="caution">
    <text evidence="4">The sequence shown here is derived from an EMBL/GenBank/DDBJ whole genome shotgun (WGS) entry which is preliminary data.</text>
</comment>
<feature type="domain" description="NAD-dependent epimerase/dehydratase" evidence="3">
    <location>
        <begin position="110"/>
        <end position="221"/>
    </location>
</feature>
<evidence type="ECO:0000313" key="4">
    <source>
        <dbReference type="EMBL" id="MFC7334689.1"/>
    </source>
</evidence>
<dbReference type="CDD" id="cd05266">
    <property type="entry name" value="SDR_a4"/>
    <property type="match status" value="1"/>
</dbReference>
<reference evidence="5" key="1">
    <citation type="journal article" date="2019" name="Int. J. Syst. Evol. Microbiol.">
        <title>The Global Catalogue of Microorganisms (GCM) 10K type strain sequencing project: providing services to taxonomists for standard genome sequencing and annotation.</title>
        <authorList>
            <consortium name="The Broad Institute Genomics Platform"/>
            <consortium name="The Broad Institute Genome Sequencing Center for Infectious Disease"/>
            <person name="Wu L."/>
            <person name="Ma J."/>
        </authorList>
    </citation>
    <scope>NUCLEOTIDE SEQUENCE [LARGE SCALE GENOMIC DNA]</scope>
    <source>
        <strain evidence="5">CGMCC 1.16275</strain>
    </source>
</reference>
<dbReference type="GO" id="GO:0033711">
    <property type="term" value="F:4-phosphoerythronate dehydrogenase activity"/>
    <property type="evidence" value="ECO:0007669"/>
    <property type="project" value="UniProtKB-EC"/>
</dbReference>
<dbReference type="RefSeq" id="WP_377360236.1">
    <property type="nucleotide sequence ID" value="NZ_JBHTCM010000018.1"/>
</dbReference>
<evidence type="ECO:0000256" key="1">
    <source>
        <dbReference type="ARBA" id="ARBA00023027"/>
    </source>
</evidence>
<evidence type="ECO:0000256" key="2">
    <source>
        <dbReference type="SAM" id="MobiDB-lite"/>
    </source>
</evidence>